<dbReference type="CDD" id="cd06558">
    <property type="entry name" value="crotonase-like"/>
    <property type="match status" value="1"/>
</dbReference>
<evidence type="ECO:0000256" key="3">
    <source>
        <dbReference type="SAM" id="Coils"/>
    </source>
</evidence>
<dbReference type="Gene3D" id="3.90.226.10">
    <property type="entry name" value="2-enoyl-CoA Hydratase, Chain A, domain 1"/>
    <property type="match status" value="1"/>
</dbReference>
<dbReference type="PANTHER" id="PTHR11941:SF54">
    <property type="entry name" value="ENOYL-COA HYDRATASE, MITOCHONDRIAL"/>
    <property type="match status" value="1"/>
</dbReference>
<dbReference type="SUPFAM" id="SSF52096">
    <property type="entry name" value="ClpP/crotonase"/>
    <property type="match status" value="1"/>
</dbReference>
<dbReference type="InterPro" id="IPR014748">
    <property type="entry name" value="Enoyl-CoA_hydra_C"/>
</dbReference>
<sequence length="250" mass="27324">MRPSLSIQGKTAVITLNSPESANRLTVDDLASLQQHISEVNQNPSVIALIVKSTGKYFCSGFDITSLDESAKDKSLMFEDVVNALEDCRPITIVAIQGGVYGGATDLALACDFRVGSQAAEMFMPAAKLGIHFYQRGLMRYVSRLGVDTAKRLLLTAEKIEAPEMKEIGFLTQLVNPDDLDSSIAELVQQLTLMAPLAILGMKKHINRIASSTLNVEELNRDIALAQNSEDLQEGRTAWAEKRAPIFKGR</sequence>
<evidence type="ECO:0000313" key="4">
    <source>
        <dbReference type="EMBL" id="SNC59501.1"/>
    </source>
</evidence>
<dbReference type="EMBL" id="FYEX01000001">
    <property type="protein sequence ID" value="SNC59501.1"/>
    <property type="molecule type" value="Genomic_DNA"/>
</dbReference>
<protein>
    <submittedName>
        <fullName evidence="4">Enoyl-CoA hydratase/carnithine racemase</fullName>
    </submittedName>
</protein>
<dbReference type="PANTHER" id="PTHR11941">
    <property type="entry name" value="ENOYL-COA HYDRATASE-RELATED"/>
    <property type="match status" value="1"/>
</dbReference>
<dbReference type="Gene3D" id="1.10.12.10">
    <property type="entry name" value="Lyase 2-enoyl-coa Hydratase, Chain A, domain 2"/>
    <property type="match status" value="1"/>
</dbReference>
<dbReference type="GO" id="GO:0016829">
    <property type="term" value="F:lyase activity"/>
    <property type="evidence" value="ECO:0007669"/>
    <property type="project" value="UniProtKB-KW"/>
</dbReference>
<dbReference type="Pfam" id="PF00378">
    <property type="entry name" value="ECH_1"/>
    <property type="match status" value="1"/>
</dbReference>
<dbReference type="Proteomes" id="UP000197215">
    <property type="component" value="Unassembled WGS sequence"/>
</dbReference>
<keyword evidence="2" id="KW-0456">Lyase</keyword>
<name>A0A212T0Y9_9BURK</name>
<evidence type="ECO:0000256" key="2">
    <source>
        <dbReference type="ARBA" id="ARBA00023239"/>
    </source>
</evidence>
<organism evidence="4 5">
    <name type="scientific">Polynucleobacter victoriensis</name>
    <dbReference type="NCBI Taxonomy" id="2049319"/>
    <lineage>
        <taxon>Bacteria</taxon>
        <taxon>Pseudomonadati</taxon>
        <taxon>Pseudomonadota</taxon>
        <taxon>Betaproteobacteria</taxon>
        <taxon>Burkholderiales</taxon>
        <taxon>Burkholderiaceae</taxon>
        <taxon>Polynucleobacter</taxon>
    </lineage>
</organism>
<dbReference type="AlphaFoldDB" id="A0A212T0Y9"/>
<dbReference type="RefSeq" id="WP_088811950.1">
    <property type="nucleotide sequence ID" value="NZ_FYEX01000001.1"/>
</dbReference>
<keyword evidence="3" id="KW-0175">Coiled coil</keyword>
<evidence type="ECO:0000256" key="1">
    <source>
        <dbReference type="ARBA" id="ARBA00005254"/>
    </source>
</evidence>
<keyword evidence="5" id="KW-1185">Reference proteome</keyword>
<proteinExistence type="inferred from homology"/>
<dbReference type="InterPro" id="IPR001753">
    <property type="entry name" value="Enoyl-CoA_hydra/iso"/>
</dbReference>
<gene>
    <name evidence="4" type="ORF">SAMN06295916_0077</name>
</gene>
<dbReference type="GO" id="GO:0006635">
    <property type="term" value="P:fatty acid beta-oxidation"/>
    <property type="evidence" value="ECO:0007669"/>
    <property type="project" value="TreeGrafter"/>
</dbReference>
<dbReference type="OrthoDB" id="2862111at2"/>
<accession>A0A212T0Y9</accession>
<dbReference type="InterPro" id="IPR029045">
    <property type="entry name" value="ClpP/crotonase-like_dom_sf"/>
</dbReference>
<reference evidence="4 5" key="1">
    <citation type="submission" date="2017-06" db="EMBL/GenBank/DDBJ databases">
        <authorList>
            <person name="Kim H.J."/>
            <person name="Triplett B.A."/>
        </authorList>
    </citation>
    <scope>NUCLEOTIDE SEQUENCE [LARGE SCALE GENOMIC DNA]</scope>
    <source>
        <strain evidence="4 5">MWH-VicM1</strain>
    </source>
</reference>
<evidence type="ECO:0000313" key="5">
    <source>
        <dbReference type="Proteomes" id="UP000197215"/>
    </source>
</evidence>
<comment type="similarity">
    <text evidence="1">Belongs to the enoyl-CoA hydratase/isomerase family.</text>
</comment>
<feature type="coiled-coil region" evidence="3">
    <location>
        <begin position="202"/>
        <end position="229"/>
    </location>
</feature>